<dbReference type="GO" id="GO:0031966">
    <property type="term" value="C:mitochondrial membrane"/>
    <property type="evidence" value="ECO:0007669"/>
    <property type="project" value="TreeGrafter"/>
</dbReference>
<dbReference type="GO" id="GO:0006631">
    <property type="term" value="P:fatty acid metabolic process"/>
    <property type="evidence" value="ECO:0007669"/>
    <property type="project" value="TreeGrafter"/>
</dbReference>
<dbReference type="OrthoDB" id="10255570at2759"/>
<dbReference type="GO" id="GO:0004366">
    <property type="term" value="F:glycerol-3-phosphate O-acyltransferase activity"/>
    <property type="evidence" value="ECO:0007669"/>
    <property type="project" value="TreeGrafter"/>
</dbReference>
<dbReference type="GO" id="GO:0008611">
    <property type="term" value="P:ether lipid biosynthetic process"/>
    <property type="evidence" value="ECO:0007669"/>
    <property type="project" value="TreeGrafter"/>
</dbReference>
<dbReference type="GO" id="GO:0008654">
    <property type="term" value="P:phospholipid biosynthetic process"/>
    <property type="evidence" value="ECO:0007669"/>
    <property type="project" value="TreeGrafter"/>
</dbReference>
<dbReference type="GO" id="GO:0012505">
    <property type="term" value="C:endomembrane system"/>
    <property type="evidence" value="ECO:0007669"/>
    <property type="project" value="UniProtKB-SubCell"/>
</dbReference>
<dbReference type="Proteomes" id="UP000271087">
    <property type="component" value="Unassembled WGS sequence"/>
</dbReference>
<dbReference type="GO" id="GO:0019432">
    <property type="term" value="P:triglyceride biosynthetic process"/>
    <property type="evidence" value="ECO:0007669"/>
    <property type="project" value="TreeGrafter"/>
</dbReference>
<keyword evidence="3" id="KW-0808">Transferase</keyword>
<accession>A0A182E0Q0</accession>
<keyword evidence="8" id="KW-1185">Reference proteome</keyword>
<dbReference type="AlphaFoldDB" id="A0A182E0Q0"/>
<comment type="subcellular location">
    <subcellularLocation>
        <location evidence="1">Endomembrane system</location>
        <topology evidence="1">Peripheral membrane protein</topology>
    </subcellularLocation>
</comment>
<evidence type="ECO:0000256" key="4">
    <source>
        <dbReference type="ARBA" id="ARBA00023136"/>
    </source>
</evidence>
<organism evidence="9">
    <name type="scientific">Onchocerca ochengi</name>
    <name type="common">Filarial nematode worm</name>
    <dbReference type="NCBI Taxonomy" id="42157"/>
    <lineage>
        <taxon>Eukaryota</taxon>
        <taxon>Metazoa</taxon>
        <taxon>Ecdysozoa</taxon>
        <taxon>Nematoda</taxon>
        <taxon>Chromadorea</taxon>
        <taxon>Rhabditida</taxon>
        <taxon>Spirurina</taxon>
        <taxon>Spiruromorpha</taxon>
        <taxon>Filarioidea</taxon>
        <taxon>Onchocercidae</taxon>
        <taxon>Onchocerca</taxon>
    </lineage>
</organism>
<dbReference type="GO" id="GO:0005778">
    <property type="term" value="C:peroxisomal membrane"/>
    <property type="evidence" value="ECO:0007669"/>
    <property type="project" value="TreeGrafter"/>
</dbReference>
<protein>
    <submittedName>
        <fullName evidence="9">PlsC domain-containing protein</fullName>
    </submittedName>
</protein>
<dbReference type="SUPFAM" id="SSF69593">
    <property type="entry name" value="Glycerol-3-phosphate (1)-acyltransferase"/>
    <property type="match status" value="1"/>
</dbReference>
<sequence length="758" mass="88717">MIDWFEIVDKTGGEVAWVAQPKNFPRRNGKRQKLKDSNEIIEMILKTESVQKIIREECAKRNTTRKLLSDESRLILRSIAHQMQLLVIRSVGYVLAKTVRTVYDGVYFNDEQLLRIREYSKNDPIIFLPTHRSYMDFLIISLLCFNHNLPLPAIATGMDFMASKFLGETLRRCGSFFMKRQFGKDTLYWSLFSSYVQMQLRETDNSIEFFLEGARSRSGKSLYPKFGLLQMCMEPFFRCQLYDLIVVPVTIDYDKTLEEFLYAYELFGFPKPQETTTGLFKSREILNKRFGYIYVNFGEPISIRKYFDRKINRWHPPWQAYVDNNLSDKEKKAVKDLAFFIIHLQNSNSTITVWPYTCAILLQMKSVNHQKLIFSELQTYLEDFVALITKMGRQIIVRKSIADDLRYYLKLHSDLFQYNIIFHNSPIELKIFKFVKNNGTKKKYIEEMLCETILSHYANQMMHDFVDLSLLCHVLLSNQVVSRANRIFRELRSLFVYEFVCSLQEEEIDELFAESLNCLLRISAISLKNDRIIVEKEQILEQIAFLMQPFIVRYYFVMQSLVQLVGTQFTNEVLFEKSLQLAVNLHARQQGNNTPQSVCITSDVTRNALSAFCRHRYCGSVELHCVRAGSFKFLKSGAAYFWFPLIVASVATEMVRTKADVKRYDVSSNLSNNNLIVEGYKEYREKLIIESEENLNRSGGHPRYGRKAMHDSRKHSRRYRHILHFPKSIARRKGAQRNSQIPKINDVADQKATVCSSC</sequence>
<evidence type="ECO:0000256" key="3">
    <source>
        <dbReference type="ARBA" id="ARBA00022679"/>
    </source>
</evidence>
<dbReference type="Pfam" id="PF01553">
    <property type="entry name" value="Acyltransferase"/>
    <property type="match status" value="1"/>
</dbReference>
<evidence type="ECO:0000313" key="7">
    <source>
        <dbReference type="EMBL" id="VDK64379.1"/>
    </source>
</evidence>
<dbReference type="PANTHER" id="PTHR12563:SF17">
    <property type="entry name" value="DIHYDROXYACETONE PHOSPHATE ACYLTRANSFERASE"/>
    <property type="match status" value="1"/>
</dbReference>
<gene>
    <name evidence="7" type="ORF">NOO_LOCUS1531</name>
</gene>
<dbReference type="PANTHER" id="PTHR12563">
    <property type="entry name" value="GLYCEROL-3-PHOSPHATE ACYLTRANSFERASE"/>
    <property type="match status" value="1"/>
</dbReference>
<dbReference type="Pfam" id="PF19277">
    <property type="entry name" value="GPAT_C"/>
    <property type="match status" value="1"/>
</dbReference>
<reference evidence="7 8" key="2">
    <citation type="submission" date="2018-08" db="EMBL/GenBank/DDBJ databases">
        <authorList>
            <person name="Laetsch R D."/>
            <person name="Stevens L."/>
            <person name="Kumar S."/>
            <person name="Blaxter L. M."/>
        </authorList>
    </citation>
    <scope>NUCLEOTIDE SEQUENCE [LARGE SCALE GENOMIC DNA]</scope>
</reference>
<dbReference type="InterPro" id="IPR002123">
    <property type="entry name" value="Plipid/glycerol_acylTrfase"/>
</dbReference>
<dbReference type="InterPro" id="IPR022284">
    <property type="entry name" value="GPAT/DHAPAT"/>
</dbReference>
<evidence type="ECO:0000256" key="1">
    <source>
        <dbReference type="ARBA" id="ARBA00004184"/>
    </source>
</evidence>
<name>A0A182E0Q0_ONCOC</name>
<evidence type="ECO:0000313" key="9">
    <source>
        <dbReference type="WBParaSite" id="nOo.2.0.1.t01531-RA"/>
    </source>
</evidence>
<dbReference type="InterPro" id="IPR041728">
    <property type="entry name" value="GPAT/DHAPAT_LPLAT"/>
</dbReference>
<evidence type="ECO:0000259" key="6">
    <source>
        <dbReference type="SMART" id="SM00563"/>
    </source>
</evidence>
<feature type="domain" description="Phospholipid/glycerol acyltransferase" evidence="6">
    <location>
        <begin position="125"/>
        <end position="254"/>
    </location>
</feature>
<dbReference type="CDD" id="cd07993">
    <property type="entry name" value="LPLAT_DHAPAT-like"/>
    <property type="match status" value="1"/>
</dbReference>
<evidence type="ECO:0000313" key="8">
    <source>
        <dbReference type="Proteomes" id="UP000271087"/>
    </source>
</evidence>
<keyword evidence="4" id="KW-0472">Membrane</keyword>
<evidence type="ECO:0000256" key="2">
    <source>
        <dbReference type="ARBA" id="ARBA00007937"/>
    </source>
</evidence>
<proteinExistence type="inferred from homology"/>
<dbReference type="InterPro" id="IPR045520">
    <property type="entry name" value="GPAT/DHAPAT_C"/>
</dbReference>
<keyword evidence="5" id="KW-0012">Acyltransferase</keyword>
<evidence type="ECO:0000256" key="5">
    <source>
        <dbReference type="ARBA" id="ARBA00023315"/>
    </source>
</evidence>
<dbReference type="SMART" id="SM00563">
    <property type="entry name" value="PlsC"/>
    <property type="match status" value="1"/>
</dbReference>
<dbReference type="STRING" id="42157.A0A182E0Q0"/>
<comment type="similarity">
    <text evidence="2">Belongs to the GPAT/DAPAT family.</text>
</comment>
<dbReference type="GO" id="GO:0016287">
    <property type="term" value="F:glycerone-phosphate O-acyltransferase activity"/>
    <property type="evidence" value="ECO:0007669"/>
    <property type="project" value="TreeGrafter"/>
</dbReference>
<dbReference type="WBParaSite" id="nOo.2.0.1.t01531-RA">
    <property type="protein sequence ID" value="nOo.2.0.1.t01531-RA"/>
    <property type="gene ID" value="nOo.2.0.1.g01531"/>
</dbReference>
<dbReference type="EMBL" id="UYRW01000197">
    <property type="protein sequence ID" value="VDK64379.1"/>
    <property type="molecule type" value="Genomic_DNA"/>
</dbReference>
<reference evidence="9" key="1">
    <citation type="submission" date="2016-06" db="UniProtKB">
        <authorList>
            <consortium name="WormBaseParasite"/>
        </authorList>
    </citation>
    <scope>IDENTIFICATION</scope>
</reference>